<dbReference type="Gene3D" id="2.30.40.10">
    <property type="entry name" value="Urease, subunit C, domain 1"/>
    <property type="match status" value="1"/>
</dbReference>
<sequence length="481" mass="54625">MSTLIKNAEIITMEVDKGIVKGSIFIKDGKISNIFPHEKGQACPNVDATEVIDANWDIVMPGMTNAHYHSYSNLLKGTENNLPLEIWSLYTVAYGHSLTDEDIYLAVLLGAAEMIRSGVTGCIDHFPHIDRIDAALKAYEESGMQVSLAPMMQDISDEQFLDIPLPDYILEKRETKEPKSINEIRAFYKNIIKKWHKKNGKIHMMLGPNAPQRCSNDTLSLCKELSVEFDLKVHTHLLETKIQEEVGRDKYFNGLIGRLNDQDLLNDKLSVAHAVWLNDSEIEKLRDKQVSIIHNPASNMILGSGIAPISTYVKNSMRVGIGTDATNCGTTHNHFETMRLAAMVSRVSNLEYRDWLQALDVLEMATVSGANMMAYDNYRGKISRGYDADLVLLNRNTTKLAEANDLISQLVFHENGQSVDSVMIKGKWVLRNKRILAFDEQKIIERVQQRSKDIMENSRQALKMAEELEPYFDKFYQDFYK</sequence>
<dbReference type="InterPro" id="IPR006680">
    <property type="entry name" value="Amidohydro-rel"/>
</dbReference>
<dbReference type="RefSeq" id="WP_204708115.1">
    <property type="nucleotide sequence ID" value="NZ_JBHSZV010000025.1"/>
</dbReference>
<accession>A0ABW2ENQ8</accession>
<dbReference type="SUPFAM" id="SSF51338">
    <property type="entry name" value="Composite domain of metallo-dependent hydrolases"/>
    <property type="match status" value="1"/>
</dbReference>
<comment type="caution">
    <text evidence="3">The sequence shown here is derived from an EMBL/GenBank/DDBJ whole genome shotgun (WGS) entry which is preliminary data.</text>
</comment>
<evidence type="ECO:0000259" key="2">
    <source>
        <dbReference type="Pfam" id="PF01979"/>
    </source>
</evidence>
<dbReference type="Gene3D" id="3.20.20.140">
    <property type="entry name" value="Metal-dependent hydrolases"/>
    <property type="match status" value="1"/>
</dbReference>
<dbReference type="InterPro" id="IPR032466">
    <property type="entry name" value="Metal_Hydrolase"/>
</dbReference>
<dbReference type="EMBL" id="JBHSZV010000025">
    <property type="protein sequence ID" value="MFC7062177.1"/>
    <property type="molecule type" value="Genomic_DNA"/>
</dbReference>
<dbReference type="PANTHER" id="PTHR43794:SF11">
    <property type="entry name" value="AMIDOHYDROLASE-RELATED DOMAIN-CONTAINING PROTEIN"/>
    <property type="match status" value="1"/>
</dbReference>
<reference evidence="4" key="1">
    <citation type="journal article" date="2019" name="Int. J. Syst. Evol. Microbiol.">
        <title>The Global Catalogue of Microorganisms (GCM) 10K type strain sequencing project: providing services to taxonomists for standard genome sequencing and annotation.</title>
        <authorList>
            <consortium name="The Broad Institute Genomics Platform"/>
            <consortium name="The Broad Institute Genome Sequencing Center for Infectious Disease"/>
            <person name="Wu L."/>
            <person name="Ma J."/>
        </authorList>
    </citation>
    <scope>NUCLEOTIDE SEQUENCE [LARGE SCALE GENOMIC DNA]</scope>
    <source>
        <strain evidence="4">CGMCC 4.1621</strain>
    </source>
</reference>
<gene>
    <name evidence="3" type="ORF">ACFQIC_09935</name>
</gene>
<dbReference type="SUPFAM" id="SSF51556">
    <property type="entry name" value="Metallo-dependent hydrolases"/>
    <property type="match status" value="1"/>
</dbReference>
<proteinExistence type="predicted"/>
<dbReference type="InterPro" id="IPR011059">
    <property type="entry name" value="Metal-dep_hydrolase_composite"/>
</dbReference>
<dbReference type="InterPro" id="IPR050287">
    <property type="entry name" value="MTA/SAH_deaminase"/>
</dbReference>
<keyword evidence="1" id="KW-0378">Hydrolase</keyword>
<evidence type="ECO:0000313" key="4">
    <source>
        <dbReference type="Proteomes" id="UP001596410"/>
    </source>
</evidence>
<feature type="domain" description="Amidohydrolase-related" evidence="2">
    <location>
        <begin position="58"/>
        <end position="429"/>
    </location>
</feature>
<protein>
    <submittedName>
        <fullName evidence="3">Amidohydrolase family protein</fullName>
    </submittedName>
</protein>
<dbReference type="Pfam" id="PF01979">
    <property type="entry name" value="Amidohydro_1"/>
    <property type="match status" value="1"/>
</dbReference>
<dbReference type="PANTHER" id="PTHR43794">
    <property type="entry name" value="AMINOHYDROLASE SSNA-RELATED"/>
    <property type="match status" value="1"/>
</dbReference>
<dbReference type="Proteomes" id="UP001596410">
    <property type="component" value="Unassembled WGS sequence"/>
</dbReference>
<name>A0ABW2ENQ8_9BACI</name>
<organism evidence="3 4">
    <name type="scientific">Halobacillus seohaensis</name>
    <dbReference type="NCBI Taxonomy" id="447421"/>
    <lineage>
        <taxon>Bacteria</taxon>
        <taxon>Bacillati</taxon>
        <taxon>Bacillota</taxon>
        <taxon>Bacilli</taxon>
        <taxon>Bacillales</taxon>
        <taxon>Bacillaceae</taxon>
        <taxon>Halobacillus</taxon>
    </lineage>
</organism>
<keyword evidence="4" id="KW-1185">Reference proteome</keyword>
<evidence type="ECO:0000313" key="3">
    <source>
        <dbReference type="EMBL" id="MFC7062177.1"/>
    </source>
</evidence>
<evidence type="ECO:0000256" key="1">
    <source>
        <dbReference type="ARBA" id="ARBA00022801"/>
    </source>
</evidence>